<sequence>MSEAPAKHKFWDNIVPLKGGLSGPQLAGWTPGPAARTGMGCRILADQMIPVEAGIALAADVYLPRVAGRYPAVIAFSAYSKELQATGAPAGNNETGSPPVFTDRGYAHVIVARRGMGRSGGVAGAYFNDADVVDHAKVVQWAAEQVWCDGQVVLFGTSYFGIVQPQVALRNPAALKGFFTIEMCTDYFRHVVMYGGGPQVDFLSLWMGANFTPFQFALRVPPLVRAVASHIFNSKLKRWWWPQIKKRMSRIMKRFRQNMPTRPTRELFAAMVLDGKTRATSALPPGPSGRLDGITLPFVVIQNPGYLNLHQFGAYDLFENAGTPKNCKWLIIGPATYELPSFHWQLEALAFFDHLLYGAANGYAGQAPVRYWTEGAGEYRCAGDFPVPDGEAVRFYPASNGADRAMHRLLTKPVQSGANHWAAVPYGAIVTPGFDEVANPILGFETSIDRDTEFTGPVTLSLVFSSNEIDSHIVARTGRVARDGTYQLLSMGMIRPACRRIDTARSTATEIAIDIDRPEPLTPGSPVTLRISLTPQPVVLKMGERLRLDIASRVDLLRSDQSHGHAQFDMQVPPYFARNTIHYGPDTYVEMYQVPDRRRPSLADDGEI</sequence>
<dbReference type="Proteomes" id="UP000319298">
    <property type="component" value="Chromosome"/>
</dbReference>
<accession>A0ABX5WFH6</accession>
<dbReference type="Gene3D" id="2.60.120.260">
    <property type="entry name" value="Galactose-binding domain-like"/>
    <property type="match status" value="1"/>
</dbReference>
<evidence type="ECO:0000313" key="3">
    <source>
        <dbReference type="EMBL" id="QDF42040.1"/>
    </source>
</evidence>
<dbReference type="SUPFAM" id="SSF53474">
    <property type="entry name" value="alpha/beta-Hydrolases"/>
    <property type="match status" value="1"/>
</dbReference>
<dbReference type="InterPro" id="IPR000383">
    <property type="entry name" value="Xaa-Pro-like_dom"/>
</dbReference>
<proteinExistence type="predicted"/>
<organism evidence="3 4">
    <name type="scientific">Bradyrhizobium symbiodeficiens</name>
    <dbReference type="NCBI Taxonomy" id="1404367"/>
    <lineage>
        <taxon>Bacteria</taxon>
        <taxon>Pseudomonadati</taxon>
        <taxon>Pseudomonadota</taxon>
        <taxon>Alphaproteobacteria</taxon>
        <taxon>Hyphomicrobiales</taxon>
        <taxon>Nitrobacteraceae</taxon>
        <taxon>Bradyrhizobium</taxon>
    </lineage>
</organism>
<reference evidence="3 4" key="2">
    <citation type="journal article" date="2020" name="Int. J. Syst. Evol. Microbiol.">
        <title>Description and complete genome sequences of Bradyrhizobium symbiodeficiens sp. nov., a non-symbiotic bacterium associated with legumes native to Canada.</title>
        <authorList>
            <person name="Bromfield E.S.P."/>
            <person name="Cloutier S."/>
            <person name="Nguyen H.D.T."/>
        </authorList>
    </citation>
    <scope>NUCLEOTIDE SEQUENCE [LARGE SCALE GENOMIC DNA]</scope>
    <source>
        <strain evidence="3 4">65S1MB</strain>
    </source>
</reference>
<dbReference type="InterPro" id="IPR008979">
    <property type="entry name" value="Galactose-bd-like_sf"/>
</dbReference>
<gene>
    <name evidence="3" type="ORF">FJN17_33095</name>
</gene>
<dbReference type="Pfam" id="PF08530">
    <property type="entry name" value="PepX_C"/>
    <property type="match status" value="1"/>
</dbReference>
<dbReference type="InterPro" id="IPR005674">
    <property type="entry name" value="CocE/Ser_esterase"/>
</dbReference>
<evidence type="ECO:0000313" key="4">
    <source>
        <dbReference type="Proteomes" id="UP000319298"/>
    </source>
</evidence>
<name>A0ABX5WFH6_9BRAD</name>
<dbReference type="Gene3D" id="3.40.50.1820">
    <property type="entry name" value="alpha/beta hydrolase"/>
    <property type="match status" value="1"/>
</dbReference>
<keyword evidence="1 3" id="KW-0378">Hydrolase</keyword>
<protein>
    <submittedName>
        <fullName evidence="3">CocE/NonD family hydrolase</fullName>
    </submittedName>
</protein>
<dbReference type="SUPFAM" id="SSF49785">
    <property type="entry name" value="Galactose-binding domain-like"/>
    <property type="match status" value="1"/>
</dbReference>
<dbReference type="InterPro" id="IPR013736">
    <property type="entry name" value="Xaa-Pro_dipept_C"/>
</dbReference>
<evidence type="ECO:0000259" key="2">
    <source>
        <dbReference type="SMART" id="SM00939"/>
    </source>
</evidence>
<reference evidence="4" key="1">
    <citation type="submission" date="2019-06" db="EMBL/GenBank/DDBJ databases">
        <title>Whole-Genome Sequence of Bradyrhizobium sp. 3 Strain 65S1MB.</title>
        <authorList>
            <person name="Bromfield E.S.P."/>
            <person name="Cloutier S."/>
            <person name="Nguyen H.D.T."/>
        </authorList>
    </citation>
    <scope>NUCLEOTIDE SEQUENCE [LARGE SCALE GENOMIC DNA]</scope>
    <source>
        <strain evidence="4">65S1MB</strain>
    </source>
</reference>
<dbReference type="SMART" id="SM00939">
    <property type="entry name" value="PepX_C"/>
    <property type="match status" value="1"/>
</dbReference>
<dbReference type="Pfam" id="PF02129">
    <property type="entry name" value="Peptidase_S15"/>
    <property type="match status" value="1"/>
</dbReference>
<feature type="domain" description="Xaa-Pro dipeptidyl-peptidase C-terminal" evidence="2">
    <location>
        <begin position="349"/>
        <end position="590"/>
    </location>
</feature>
<dbReference type="InterPro" id="IPR029058">
    <property type="entry name" value="AB_hydrolase_fold"/>
</dbReference>
<keyword evidence="4" id="KW-1185">Reference proteome</keyword>
<dbReference type="NCBIfam" id="TIGR00976">
    <property type="entry name" value="CocE_NonD"/>
    <property type="match status" value="1"/>
</dbReference>
<dbReference type="GO" id="GO:0016787">
    <property type="term" value="F:hydrolase activity"/>
    <property type="evidence" value="ECO:0007669"/>
    <property type="project" value="UniProtKB-KW"/>
</dbReference>
<dbReference type="EMBL" id="CP041090">
    <property type="protein sequence ID" value="QDF42040.1"/>
    <property type="molecule type" value="Genomic_DNA"/>
</dbReference>
<evidence type="ECO:0000256" key="1">
    <source>
        <dbReference type="ARBA" id="ARBA00022801"/>
    </source>
</evidence>
<dbReference type="RefSeq" id="WP_140482982.1">
    <property type="nucleotide sequence ID" value="NZ_CP041090.2"/>
</dbReference>